<protein>
    <submittedName>
        <fullName evidence="1">Uncharacterized protein</fullName>
    </submittedName>
</protein>
<proteinExistence type="predicted"/>
<reference evidence="2" key="1">
    <citation type="journal article" date="2022" name="Mol. Ecol. Resour.">
        <title>The genomes of chicory, endive, great burdock and yacon provide insights into Asteraceae palaeo-polyploidization history and plant inulin production.</title>
        <authorList>
            <person name="Fan W."/>
            <person name="Wang S."/>
            <person name="Wang H."/>
            <person name="Wang A."/>
            <person name="Jiang F."/>
            <person name="Liu H."/>
            <person name="Zhao H."/>
            <person name="Xu D."/>
            <person name="Zhang Y."/>
        </authorList>
    </citation>
    <scope>NUCLEOTIDE SEQUENCE [LARGE SCALE GENOMIC DNA]</scope>
    <source>
        <strain evidence="2">cv. Yunnan</strain>
    </source>
</reference>
<dbReference type="Proteomes" id="UP001056120">
    <property type="component" value="Linkage Group LG01"/>
</dbReference>
<keyword evidence="2" id="KW-1185">Reference proteome</keyword>
<evidence type="ECO:0000313" key="2">
    <source>
        <dbReference type="Proteomes" id="UP001056120"/>
    </source>
</evidence>
<sequence length="494" mass="56429">MSVWVTNANTSTVRYSTVYRLYLLVYSCFILPTLEVSVENMEANAGLVAGSHKRNELVRIRHDSDGGPKPLKNLNGQICQICGDPVGLTQSGEMFVACNECAFPVCRSCYEYERRDGNQSCPQCKTRYRRHKGSPRVDGDDDEDDVDDLENEFNYPQGSNKARRQWQEDDADLSSSARHEPVPLLTNGQQVSVPVRIVDPTKDLNAYGLGNVDWKERVEGWKLKQEKNIMQMTNRYGGEGKGGEEIERTGSNGEEFQMADDARQPMSRVVPISSAHLTPYRVVIILRLIILGFFLQYRCSHPVNDAYPLWLVSVICEVWFALSWLLDQFPKWFPVERETYLDRLALRYDREGEPSHLAPIDVFVSTVDPLKEPPLITANTVLSILAVDYPVDKVSCYVSDDGSAMLTFESLSETAEFARKWVPFCKKHSIEPRAPEFYFAQKIDYLEDKIQPSFVKERRAMKREYEEFKVRINALVAKAQKMPEEGVSRTQWGS</sequence>
<evidence type="ECO:0000313" key="1">
    <source>
        <dbReference type="EMBL" id="KAI3829320.1"/>
    </source>
</evidence>
<gene>
    <name evidence="1" type="ORF">L1987_03440</name>
</gene>
<organism evidence="1 2">
    <name type="scientific">Smallanthus sonchifolius</name>
    <dbReference type="NCBI Taxonomy" id="185202"/>
    <lineage>
        <taxon>Eukaryota</taxon>
        <taxon>Viridiplantae</taxon>
        <taxon>Streptophyta</taxon>
        <taxon>Embryophyta</taxon>
        <taxon>Tracheophyta</taxon>
        <taxon>Spermatophyta</taxon>
        <taxon>Magnoliopsida</taxon>
        <taxon>eudicotyledons</taxon>
        <taxon>Gunneridae</taxon>
        <taxon>Pentapetalae</taxon>
        <taxon>asterids</taxon>
        <taxon>campanulids</taxon>
        <taxon>Asterales</taxon>
        <taxon>Asteraceae</taxon>
        <taxon>Asteroideae</taxon>
        <taxon>Heliantheae alliance</taxon>
        <taxon>Millerieae</taxon>
        <taxon>Smallanthus</taxon>
    </lineage>
</organism>
<comment type="caution">
    <text evidence="1">The sequence shown here is derived from an EMBL/GenBank/DDBJ whole genome shotgun (WGS) entry which is preliminary data.</text>
</comment>
<name>A0ACB9KAL2_9ASTR</name>
<accession>A0ACB9KAL2</accession>
<dbReference type="EMBL" id="CM042018">
    <property type="protein sequence ID" value="KAI3829320.1"/>
    <property type="molecule type" value="Genomic_DNA"/>
</dbReference>
<reference evidence="1 2" key="2">
    <citation type="journal article" date="2022" name="Mol. Ecol. Resour.">
        <title>The genomes of chicory, endive, great burdock and yacon provide insights into Asteraceae paleo-polyploidization history and plant inulin production.</title>
        <authorList>
            <person name="Fan W."/>
            <person name="Wang S."/>
            <person name="Wang H."/>
            <person name="Wang A."/>
            <person name="Jiang F."/>
            <person name="Liu H."/>
            <person name="Zhao H."/>
            <person name="Xu D."/>
            <person name="Zhang Y."/>
        </authorList>
    </citation>
    <scope>NUCLEOTIDE SEQUENCE [LARGE SCALE GENOMIC DNA]</scope>
    <source>
        <strain evidence="2">cv. Yunnan</strain>
        <tissue evidence="1">Leaves</tissue>
    </source>
</reference>